<name>A0A5J4X481_9EUKA</name>
<organism evidence="2 3">
    <name type="scientific">Streblomastix strix</name>
    <dbReference type="NCBI Taxonomy" id="222440"/>
    <lineage>
        <taxon>Eukaryota</taxon>
        <taxon>Metamonada</taxon>
        <taxon>Preaxostyla</taxon>
        <taxon>Oxymonadida</taxon>
        <taxon>Streblomastigidae</taxon>
        <taxon>Streblomastix</taxon>
    </lineage>
</organism>
<reference evidence="2 3" key="1">
    <citation type="submission" date="2019-03" db="EMBL/GenBank/DDBJ databases">
        <title>Single cell metagenomics reveals metabolic interactions within the superorganism composed of flagellate Streblomastix strix and complex community of Bacteroidetes bacteria on its surface.</title>
        <authorList>
            <person name="Treitli S.C."/>
            <person name="Kolisko M."/>
            <person name="Husnik F."/>
            <person name="Keeling P."/>
            <person name="Hampl V."/>
        </authorList>
    </citation>
    <scope>NUCLEOTIDE SEQUENCE [LARGE SCALE GENOMIC DNA]</scope>
    <source>
        <strain evidence="2">ST1C</strain>
    </source>
</reference>
<dbReference type="Proteomes" id="UP000324800">
    <property type="component" value="Unassembled WGS sequence"/>
</dbReference>
<feature type="region of interest" description="Disordered" evidence="1">
    <location>
        <begin position="91"/>
        <end position="111"/>
    </location>
</feature>
<evidence type="ECO:0000313" key="2">
    <source>
        <dbReference type="EMBL" id="KAA6401546.1"/>
    </source>
</evidence>
<dbReference type="EMBL" id="SNRW01000373">
    <property type="protein sequence ID" value="KAA6401546.1"/>
    <property type="molecule type" value="Genomic_DNA"/>
</dbReference>
<gene>
    <name evidence="2" type="ORF">EZS28_002927</name>
</gene>
<evidence type="ECO:0000256" key="1">
    <source>
        <dbReference type="SAM" id="MobiDB-lite"/>
    </source>
</evidence>
<sequence>MQVIRVNHLHKELNRSNFIGSINILTAEKLISPILENHGSDLNSGQIKNNSTVQHQESESSASSDVVFLGRSPAQKNTQIITRFGTLYSDSEMNEEDISSTESGTDSSSQGLVMKAIFRKRQIHDQQIKDEEE</sequence>
<feature type="region of interest" description="Disordered" evidence="1">
    <location>
        <begin position="38"/>
        <end position="65"/>
    </location>
</feature>
<dbReference type="AlphaFoldDB" id="A0A5J4X481"/>
<proteinExistence type="predicted"/>
<feature type="compositionally biased region" description="Polar residues" evidence="1">
    <location>
        <begin position="40"/>
        <end position="64"/>
    </location>
</feature>
<comment type="caution">
    <text evidence="2">The sequence shown here is derived from an EMBL/GenBank/DDBJ whole genome shotgun (WGS) entry which is preliminary data.</text>
</comment>
<evidence type="ECO:0000313" key="3">
    <source>
        <dbReference type="Proteomes" id="UP000324800"/>
    </source>
</evidence>
<accession>A0A5J4X481</accession>
<feature type="compositionally biased region" description="Low complexity" evidence="1">
    <location>
        <begin position="100"/>
        <end position="109"/>
    </location>
</feature>
<protein>
    <submittedName>
        <fullName evidence="2">Uncharacterized protein</fullName>
    </submittedName>
</protein>